<evidence type="ECO:0000256" key="1">
    <source>
        <dbReference type="SAM" id="MobiDB-lite"/>
    </source>
</evidence>
<feature type="compositionally biased region" description="Low complexity" evidence="1">
    <location>
        <begin position="311"/>
        <end position="349"/>
    </location>
</feature>
<reference evidence="3" key="1">
    <citation type="submission" date="2024-04" db="EMBL/GenBank/DDBJ databases">
        <authorList>
            <person name="Shaw F."/>
            <person name="Minotto A."/>
        </authorList>
    </citation>
    <scope>NUCLEOTIDE SEQUENCE [LARGE SCALE GENOMIC DNA]</scope>
</reference>
<organism evidence="2 3">
    <name type="scientific">Somion occarium</name>
    <dbReference type="NCBI Taxonomy" id="3059160"/>
    <lineage>
        <taxon>Eukaryota</taxon>
        <taxon>Fungi</taxon>
        <taxon>Dikarya</taxon>
        <taxon>Basidiomycota</taxon>
        <taxon>Agaricomycotina</taxon>
        <taxon>Agaricomycetes</taxon>
        <taxon>Polyporales</taxon>
        <taxon>Cerrenaceae</taxon>
        <taxon>Somion</taxon>
    </lineage>
</organism>
<feature type="compositionally biased region" description="Polar residues" evidence="1">
    <location>
        <begin position="427"/>
        <end position="447"/>
    </location>
</feature>
<feature type="region of interest" description="Disordered" evidence="1">
    <location>
        <begin position="282"/>
        <end position="459"/>
    </location>
</feature>
<feature type="compositionally biased region" description="Polar residues" evidence="1">
    <location>
        <begin position="350"/>
        <end position="363"/>
    </location>
</feature>
<protein>
    <submittedName>
        <fullName evidence="2">Uncharacterized protein</fullName>
    </submittedName>
</protein>
<feature type="compositionally biased region" description="Polar residues" evidence="1">
    <location>
        <begin position="371"/>
        <end position="391"/>
    </location>
</feature>
<dbReference type="Proteomes" id="UP001497453">
    <property type="component" value="Chromosome 4"/>
</dbReference>
<name>A0ABP1DDL3_9APHY</name>
<feature type="region of interest" description="Disordered" evidence="1">
    <location>
        <begin position="114"/>
        <end position="155"/>
    </location>
</feature>
<sequence length="474" mass="50987">MNIRTPGKAFHKTPGKTIARNRATLQENAAYYGGAMTVNRKGKAVAHTPSRPAISPRKGLQTVVKPSIIVSRPLGDKTPFPNRQQNVPPLHTPALQTAKIAKLSLLDHELVQTPGHLLRPSSNRKSLRAPRASGSGGKRNVFKTPVTNGNHWDVSDGDIQVELSDAQAETEEIVEDYDEIEYMPPKVPEQPYEPLFPMPDYKVLGRNLLCLAHSSYVDDAAELHFSRPIDNEIDCGQLLQSTGAFNWDQSPLPPLEAEGNPFESVTIKPTVSKSIAKPLIRSTTTTAIPNPPTTRAAGSRVPASRPISKLSTRPASSTSTRPPSVASSTRPGSAPSSRVPSRTTSTGTSMVTKSSPGSSTNKLPTPPTTKRVVSTTGTFRKPTATPTQNALAPTKKSAPVIPRAAHTRTPSVAPAGPNRTAPGVMTRSRSLTVPRSTVGRSKNSSPAQAEKEDPLFTLEDDHEISLHEDFHFDV</sequence>
<feature type="compositionally biased region" description="Low complexity" evidence="1">
    <location>
        <begin position="283"/>
        <end position="297"/>
    </location>
</feature>
<evidence type="ECO:0000313" key="3">
    <source>
        <dbReference type="Proteomes" id="UP001497453"/>
    </source>
</evidence>
<dbReference type="EMBL" id="OZ037947">
    <property type="protein sequence ID" value="CAL1705948.1"/>
    <property type="molecule type" value="Genomic_DNA"/>
</dbReference>
<gene>
    <name evidence="2" type="ORF">GFSPODELE1_LOCUS5655</name>
</gene>
<evidence type="ECO:0000313" key="2">
    <source>
        <dbReference type="EMBL" id="CAL1705948.1"/>
    </source>
</evidence>
<accession>A0ABP1DDL3</accession>
<proteinExistence type="predicted"/>
<keyword evidence="3" id="KW-1185">Reference proteome</keyword>